<evidence type="ECO:0000313" key="8">
    <source>
        <dbReference type="EMBL" id="KAI3909607.1"/>
    </source>
</evidence>
<evidence type="ECO:0000256" key="5">
    <source>
        <dbReference type="ARBA" id="ARBA00023049"/>
    </source>
</evidence>
<dbReference type="AlphaFoldDB" id="A0AAD4SII2"/>
<dbReference type="GO" id="GO:0006518">
    <property type="term" value="P:peptide metabolic process"/>
    <property type="evidence" value="ECO:0007669"/>
    <property type="project" value="TreeGrafter"/>
</dbReference>
<name>A0AAD4SII2_9MAGN</name>
<dbReference type="Gene3D" id="1.10.1370.40">
    <property type="match status" value="1"/>
</dbReference>
<sequence length="97" mass="11498">MLRLAWKLKWLPLKKLRNSLKSLELLLGMLQFKEEQTNSFWSERLRESKYDINEEELRPYFSLPKVMDGLFSLAKTLFDIDVEAADGLAPVWNIAYF</sequence>
<keyword evidence="3 6" id="KW-0378">Hydrolase</keyword>
<dbReference type="InterPro" id="IPR045090">
    <property type="entry name" value="Pept_M3A_M3B"/>
</dbReference>
<comment type="cofactor">
    <cofactor evidence="6">
        <name>Zn(2+)</name>
        <dbReference type="ChEBI" id="CHEBI:29105"/>
    </cofactor>
    <text evidence="6">Binds 1 zinc ion.</text>
</comment>
<comment type="similarity">
    <text evidence="6">Belongs to the peptidase M3 family.</text>
</comment>
<dbReference type="GO" id="GO:0006508">
    <property type="term" value="P:proteolysis"/>
    <property type="evidence" value="ECO:0007669"/>
    <property type="project" value="UniProtKB-KW"/>
</dbReference>
<feature type="domain" description="Peptidase M3A/M3B catalytic" evidence="7">
    <location>
        <begin position="39"/>
        <end position="93"/>
    </location>
</feature>
<reference evidence="8" key="1">
    <citation type="submission" date="2022-04" db="EMBL/GenBank/DDBJ databases">
        <title>A functionally conserved STORR gene fusion in Papaver species that diverged 16.8 million years ago.</title>
        <authorList>
            <person name="Catania T."/>
        </authorList>
    </citation>
    <scope>NUCLEOTIDE SEQUENCE</scope>
    <source>
        <strain evidence="8">S-188037</strain>
    </source>
</reference>
<dbReference type="Proteomes" id="UP001202328">
    <property type="component" value="Unassembled WGS sequence"/>
</dbReference>
<dbReference type="GO" id="GO:0046872">
    <property type="term" value="F:metal ion binding"/>
    <property type="evidence" value="ECO:0007669"/>
    <property type="project" value="UniProtKB-UniRule"/>
</dbReference>
<keyword evidence="5 6" id="KW-0482">Metalloprotease</keyword>
<keyword evidence="9" id="KW-1185">Reference proteome</keyword>
<dbReference type="GO" id="GO:0004222">
    <property type="term" value="F:metalloendopeptidase activity"/>
    <property type="evidence" value="ECO:0007669"/>
    <property type="project" value="InterPro"/>
</dbReference>
<evidence type="ECO:0000256" key="2">
    <source>
        <dbReference type="ARBA" id="ARBA00022723"/>
    </source>
</evidence>
<dbReference type="PANTHER" id="PTHR11804">
    <property type="entry name" value="PROTEASE M3 THIMET OLIGOPEPTIDASE-RELATED"/>
    <property type="match status" value="1"/>
</dbReference>
<keyword evidence="2 6" id="KW-0479">Metal-binding</keyword>
<organism evidence="8 9">
    <name type="scientific">Papaver atlanticum</name>
    <dbReference type="NCBI Taxonomy" id="357466"/>
    <lineage>
        <taxon>Eukaryota</taxon>
        <taxon>Viridiplantae</taxon>
        <taxon>Streptophyta</taxon>
        <taxon>Embryophyta</taxon>
        <taxon>Tracheophyta</taxon>
        <taxon>Spermatophyta</taxon>
        <taxon>Magnoliopsida</taxon>
        <taxon>Ranunculales</taxon>
        <taxon>Papaveraceae</taxon>
        <taxon>Papaveroideae</taxon>
        <taxon>Papaver</taxon>
    </lineage>
</organism>
<evidence type="ECO:0000256" key="4">
    <source>
        <dbReference type="ARBA" id="ARBA00022833"/>
    </source>
</evidence>
<dbReference type="Pfam" id="PF01432">
    <property type="entry name" value="Peptidase_M3"/>
    <property type="match status" value="1"/>
</dbReference>
<protein>
    <recommendedName>
        <fullName evidence="7">Peptidase M3A/M3B catalytic domain-containing protein</fullName>
    </recommendedName>
</protein>
<proteinExistence type="inferred from homology"/>
<dbReference type="SUPFAM" id="SSF55486">
    <property type="entry name" value="Metalloproteases ('zincins'), catalytic domain"/>
    <property type="match status" value="1"/>
</dbReference>
<accession>A0AAD4SII2</accession>
<evidence type="ECO:0000313" key="9">
    <source>
        <dbReference type="Proteomes" id="UP001202328"/>
    </source>
</evidence>
<gene>
    <name evidence="8" type="ORF">MKW98_014024</name>
</gene>
<dbReference type="PANTHER" id="PTHR11804:SF83">
    <property type="entry name" value="LD37516P"/>
    <property type="match status" value="1"/>
</dbReference>
<evidence type="ECO:0000256" key="1">
    <source>
        <dbReference type="ARBA" id="ARBA00022670"/>
    </source>
</evidence>
<comment type="caution">
    <text evidence="8">The sequence shown here is derived from an EMBL/GenBank/DDBJ whole genome shotgun (WGS) entry which is preliminary data.</text>
</comment>
<dbReference type="EMBL" id="JAJJMB010010315">
    <property type="protein sequence ID" value="KAI3909607.1"/>
    <property type="molecule type" value="Genomic_DNA"/>
</dbReference>
<evidence type="ECO:0000256" key="3">
    <source>
        <dbReference type="ARBA" id="ARBA00022801"/>
    </source>
</evidence>
<dbReference type="InterPro" id="IPR001567">
    <property type="entry name" value="Pept_M3A_M3B_dom"/>
</dbReference>
<keyword evidence="4 6" id="KW-0862">Zinc</keyword>
<keyword evidence="1 6" id="KW-0645">Protease</keyword>
<evidence type="ECO:0000259" key="7">
    <source>
        <dbReference type="Pfam" id="PF01432"/>
    </source>
</evidence>
<evidence type="ECO:0000256" key="6">
    <source>
        <dbReference type="RuleBase" id="RU003435"/>
    </source>
</evidence>